<evidence type="ECO:0000313" key="3">
    <source>
        <dbReference type="EMBL" id="EFH96568.1"/>
    </source>
</evidence>
<dbReference type="InterPro" id="IPR032465">
    <property type="entry name" value="ACMSD"/>
</dbReference>
<dbReference type="GO" id="GO:0016831">
    <property type="term" value="F:carboxy-lyase activity"/>
    <property type="evidence" value="ECO:0007669"/>
    <property type="project" value="InterPro"/>
</dbReference>
<dbReference type="GO" id="GO:0005829">
    <property type="term" value="C:cytosol"/>
    <property type="evidence" value="ECO:0007669"/>
    <property type="project" value="TreeGrafter"/>
</dbReference>
<evidence type="ECO:0000256" key="1">
    <source>
        <dbReference type="ARBA" id="ARBA00023239"/>
    </source>
</evidence>
<dbReference type="HOGENOM" id="CLU_039329_5_1_9"/>
<organism evidence="3">
    <name type="scientific">Staphylococcus aureus subsp. aureus MN8</name>
    <dbReference type="NCBI Taxonomy" id="548470"/>
    <lineage>
        <taxon>Bacteria</taxon>
        <taxon>Bacillati</taxon>
        <taxon>Bacillota</taxon>
        <taxon>Bacilli</taxon>
        <taxon>Bacillales</taxon>
        <taxon>Staphylococcaceae</taxon>
        <taxon>Staphylococcus</taxon>
    </lineage>
</organism>
<dbReference type="PANTHER" id="PTHR21240">
    <property type="entry name" value="2-AMINO-3-CARBOXYLMUCONATE-6-SEMIALDEHYDE DECARBOXYLASE"/>
    <property type="match status" value="1"/>
</dbReference>
<dbReference type="GO" id="GO:0016787">
    <property type="term" value="F:hydrolase activity"/>
    <property type="evidence" value="ECO:0007669"/>
    <property type="project" value="UniProtKB-KW"/>
</dbReference>
<feature type="domain" description="Amidohydrolase-related" evidence="2">
    <location>
        <begin position="68"/>
        <end position="341"/>
    </location>
</feature>
<proteinExistence type="predicted"/>
<evidence type="ECO:0000259" key="2">
    <source>
        <dbReference type="Pfam" id="PF04909"/>
    </source>
</evidence>
<keyword evidence="1" id="KW-0456">Lyase</keyword>
<dbReference type="PANTHER" id="PTHR21240:SF30">
    <property type="entry name" value="AMIDOHYDROLASE-RELATED DOMAIN-CONTAINING PROTEIN-RELATED"/>
    <property type="match status" value="1"/>
</dbReference>
<name>A0A0E1XCP4_STAAU</name>
<gene>
    <name evidence="3" type="ORF">HMPREF0769_10570</name>
</gene>
<dbReference type="Gene3D" id="3.20.20.140">
    <property type="entry name" value="Metal-dependent hydrolases"/>
    <property type="match status" value="1"/>
</dbReference>
<comment type="caution">
    <text evidence="3">The sequence shown here is derived from an EMBL/GenBank/DDBJ whole genome shotgun (WGS) entry which is preliminary data.</text>
</comment>
<dbReference type="InterPro" id="IPR032466">
    <property type="entry name" value="Metal_Hydrolase"/>
</dbReference>
<dbReference type="EMBL" id="ACJA02000001">
    <property type="protein sequence ID" value="EFH96568.1"/>
    <property type="molecule type" value="Genomic_DNA"/>
</dbReference>
<dbReference type="GO" id="GO:0019748">
    <property type="term" value="P:secondary metabolic process"/>
    <property type="evidence" value="ECO:0007669"/>
    <property type="project" value="TreeGrafter"/>
</dbReference>
<dbReference type="SUPFAM" id="SSF51556">
    <property type="entry name" value="Metallo-dependent hydrolases"/>
    <property type="match status" value="1"/>
</dbReference>
<reference evidence="3" key="1">
    <citation type="submission" date="2010-05" db="EMBL/GenBank/DDBJ databases">
        <authorList>
            <person name="Muzny D."/>
            <person name="Qin X."/>
            <person name="Buhay C."/>
            <person name="Dugan-Rocha S."/>
            <person name="Ding Y."/>
            <person name="Chen G."/>
            <person name="Hawes A."/>
            <person name="Holder M."/>
            <person name="Jhangiani S."/>
            <person name="Johnson A."/>
            <person name="Khan Z."/>
            <person name="Li Z."/>
            <person name="Liu W."/>
            <person name="Liu X."/>
            <person name="Perez L."/>
            <person name="Shen H."/>
            <person name="Wang Q."/>
            <person name="Watt J."/>
            <person name="Xi L."/>
            <person name="Xin Y."/>
            <person name="Zhou J."/>
            <person name="Deng J."/>
            <person name="Jiang H."/>
            <person name="Liu Y."/>
            <person name="Qu J."/>
            <person name="Song X.-Z."/>
            <person name="Zhang L."/>
            <person name="Villasana D."/>
            <person name="Johnson A."/>
            <person name="Liu J."/>
            <person name="Liyanage D."/>
            <person name="Lorensuhewa L."/>
            <person name="Robinson T."/>
            <person name="Song A."/>
            <person name="Song B.-B."/>
            <person name="Dinh H."/>
            <person name="Thornton R."/>
            <person name="Coyle M."/>
            <person name="Francisco L."/>
            <person name="Jackson L."/>
            <person name="Javaid M."/>
            <person name="Korchina V."/>
            <person name="Kovar C."/>
            <person name="Mata R."/>
            <person name="Mathew T."/>
            <person name="Ngo R."/>
            <person name="Nguyen L."/>
            <person name="Nguyen N."/>
            <person name="Okwuonu G."/>
            <person name="Ongeri F."/>
            <person name="Pham C."/>
            <person name="Simmons D."/>
            <person name="Wilczek-Boney K."/>
            <person name="Hale W."/>
            <person name="Jakkamsetti A."/>
            <person name="Pham P."/>
            <person name="Ruth R."/>
            <person name="San Lucas F."/>
            <person name="Warren J."/>
            <person name="Zhang J."/>
            <person name="Zhao Z."/>
            <person name="Zhou C."/>
            <person name="Zhu D."/>
            <person name="Lee S."/>
            <person name="Bess C."/>
            <person name="Blankenburg K."/>
            <person name="Forbes L."/>
            <person name="Fu Q."/>
            <person name="Gubbala S."/>
            <person name="Hirani K."/>
            <person name="Jayaseelan J.C."/>
            <person name="Lara F."/>
            <person name="Munidasa M."/>
            <person name="Palculict T."/>
            <person name="Patil S."/>
            <person name="Pu L.-L."/>
            <person name="Saada N."/>
            <person name="Tang L."/>
            <person name="Weissenberger G."/>
            <person name="Zhu Y."/>
            <person name="Hemphill L."/>
            <person name="Shang Y."/>
            <person name="Youmans B."/>
            <person name="Ayvaz T."/>
            <person name="Ross M."/>
            <person name="Santibanez J."/>
            <person name="Aqrawi P."/>
            <person name="Gross S."/>
            <person name="Joshi V."/>
            <person name="Fowler G."/>
            <person name="Nazareth L."/>
            <person name="Reid J."/>
            <person name="Worley K."/>
            <person name="Petrosino J."/>
            <person name="Highlander S."/>
            <person name="Gibbs R."/>
        </authorList>
    </citation>
    <scope>NUCLEOTIDE SEQUENCE [LARGE SCALE GENOMIC DNA]</scope>
    <source>
        <strain evidence="3">MN8</strain>
    </source>
</reference>
<keyword evidence="3" id="KW-0378">Hydrolase</keyword>
<protein>
    <submittedName>
        <fullName evidence="3">Amidohydrolase family protein</fullName>
    </submittedName>
</protein>
<dbReference type="Proteomes" id="UP000003455">
    <property type="component" value="Chromosome"/>
</dbReference>
<dbReference type="Pfam" id="PF04909">
    <property type="entry name" value="Amidohydro_2"/>
    <property type="match status" value="1"/>
</dbReference>
<dbReference type="InterPro" id="IPR006680">
    <property type="entry name" value="Amidohydro-rel"/>
</dbReference>
<sequence length="345" mass="39129">MQNNMEANQMKSITFEEHYVIEDIQKETMNAISADPKGVPMKVMLEGLEKKTGFTNADELSHHDERIQFMNNQDVQIQVLSYGNGSPSNLVGQKAIELCQKANDQLANYIAQYPNRFVGFATLPINEPEAAAREFERCINDLGFKGALIMGRAQDGFLDQDKYDIIFKTAENLGVPIYLHPAPVNSDIYQSYYKGNYPEVTAATFACFGYGWHIDVGIHAIHLVLSGIFDRYPKLNMIIGHWGEFIPFFLERMDEALFAEHLNHPVSYYFKNNFYITPSGMLTKPQFDLVKKEAGIDRILYAADYPYIEPEKLGVFLDELGLTDEEKEKISYTNGAKLLGLSSNN</sequence>
<dbReference type="AlphaFoldDB" id="A0A0E1XCP4"/>
<accession>A0A0E1XCP4</accession>